<dbReference type="EMBL" id="LR797283">
    <property type="protein sequence ID" value="CAB4199296.1"/>
    <property type="molecule type" value="Genomic_DNA"/>
</dbReference>
<accession>A0A6J5LNK9</accession>
<proteinExistence type="predicted"/>
<evidence type="ECO:0000313" key="2">
    <source>
        <dbReference type="EMBL" id="CAB4170128.1"/>
    </source>
</evidence>
<organism evidence="1">
    <name type="scientific">uncultured Caudovirales phage</name>
    <dbReference type="NCBI Taxonomy" id="2100421"/>
    <lineage>
        <taxon>Viruses</taxon>
        <taxon>Duplodnaviria</taxon>
        <taxon>Heunggongvirae</taxon>
        <taxon>Uroviricota</taxon>
        <taxon>Caudoviricetes</taxon>
        <taxon>Peduoviridae</taxon>
        <taxon>Maltschvirus</taxon>
        <taxon>Maltschvirus maltsch</taxon>
    </lineage>
</organism>
<dbReference type="InterPro" id="IPR027417">
    <property type="entry name" value="P-loop_NTPase"/>
</dbReference>
<dbReference type="EMBL" id="LR796853">
    <property type="protein sequence ID" value="CAB4170128.1"/>
    <property type="molecule type" value="Genomic_DNA"/>
</dbReference>
<dbReference type="EMBL" id="LR796314">
    <property type="protein sequence ID" value="CAB4136154.1"/>
    <property type="molecule type" value="Genomic_DNA"/>
</dbReference>
<dbReference type="Pfam" id="PF13479">
    <property type="entry name" value="AAA_24"/>
    <property type="match status" value="1"/>
</dbReference>
<evidence type="ECO:0000313" key="1">
    <source>
        <dbReference type="EMBL" id="CAB4136154.1"/>
    </source>
</evidence>
<sequence>MSILDQIIRGKVSRAQKVVIYAPEGFGKSTIASKFPSPIFLDVEDSTHQMDVDRLDRGQLSDMKAIAKALSAIKSSGQYKTVIVDTIDWMEQMIIDQMIRDAGNDKIQGIEDWGYGKGYTILKEKTNILLASLDSMIQAGINVVLLAHAKVVKFDAPDGAGAYDRWELKLSKQVAPLIKEWSDLLIFGNWRTQTKEKQGLSDGYKAVGGKERQMHCVRAAAWDAKNRHDLADIEKWDIATIEKAFTNARAAWNAAAPAPAAEQGDEIPGIPIGEVDDDELAAIIGENEALVNAWLRKRKFVPDDRTYRSADKILRNRMLENPEGFLRTVGIANEGGAK</sequence>
<name>A0A6J5LNK9_9CAUD</name>
<protein>
    <submittedName>
        <fullName evidence="1">AAA domain containing protein</fullName>
    </submittedName>
</protein>
<reference evidence="1" key="1">
    <citation type="submission" date="2020-04" db="EMBL/GenBank/DDBJ databases">
        <authorList>
            <person name="Chiriac C."/>
            <person name="Salcher M."/>
            <person name="Ghai R."/>
            <person name="Kavagutti S V."/>
        </authorList>
    </citation>
    <scope>NUCLEOTIDE SEQUENCE</scope>
</reference>
<evidence type="ECO:0000313" key="3">
    <source>
        <dbReference type="EMBL" id="CAB4199296.1"/>
    </source>
</evidence>
<gene>
    <name evidence="3" type="ORF">UFOVP1334_29</name>
    <name evidence="1" type="ORF">UFOVP296_22</name>
    <name evidence="2" type="ORF">UFOVP912_41</name>
</gene>
<dbReference type="SUPFAM" id="SSF52540">
    <property type="entry name" value="P-loop containing nucleoside triphosphate hydrolases"/>
    <property type="match status" value="1"/>
</dbReference>